<comment type="caution">
    <text evidence="1">The sequence shown here is derived from an EMBL/GenBank/DDBJ whole genome shotgun (WGS) entry which is preliminary data.</text>
</comment>
<dbReference type="EMBL" id="JAPDDS010000008">
    <property type="protein sequence ID" value="MCW1886126.1"/>
    <property type="molecule type" value="Genomic_DNA"/>
</dbReference>
<name>A0ABT3FRA1_9BACT</name>
<gene>
    <name evidence="1" type="ORF">OKA04_15415</name>
</gene>
<accession>A0ABT3FRA1</accession>
<reference evidence="1 2" key="1">
    <citation type="submission" date="2022-10" db="EMBL/GenBank/DDBJ databases">
        <title>Luteolibacter flavescens strain MCCC 1K03193, whole genome shotgun sequencing project.</title>
        <authorList>
            <person name="Zhao G."/>
            <person name="Shen L."/>
        </authorList>
    </citation>
    <scope>NUCLEOTIDE SEQUENCE [LARGE SCALE GENOMIC DNA]</scope>
    <source>
        <strain evidence="1 2">MCCC 1K03193</strain>
    </source>
</reference>
<organism evidence="1 2">
    <name type="scientific">Luteolibacter flavescens</name>
    <dbReference type="NCBI Taxonomy" id="1859460"/>
    <lineage>
        <taxon>Bacteria</taxon>
        <taxon>Pseudomonadati</taxon>
        <taxon>Verrucomicrobiota</taxon>
        <taxon>Verrucomicrobiia</taxon>
        <taxon>Verrucomicrobiales</taxon>
        <taxon>Verrucomicrobiaceae</taxon>
        <taxon>Luteolibacter</taxon>
    </lineage>
</organism>
<dbReference type="RefSeq" id="WP_264502080.1">
    <property type="nucleotide sequence ID" value="NZ_JAPDDS010000008.1"/>
</dbReference>
<keyword evidence="2" id="KW-1185">Reference proteome</keyword>
<protein>
    <recommendedName>
        <fullName evidence="3">Lipopolysaccharide biosynthesis protein</fullName>
    </recommendedName>
</protein>
<sequence length="199" mass="21273">MPLAMWALGTAMVQVAPPVYESGVVLRSPAVPEGGMTASLKSGKVIDEAASTLATDHTSAATTKQMLRSQVTWKPATSQDTVELTARGRDPEEARRTMMAVVASYERHHAEEGRQLLVYTLPPETTPMHTPHGTRLMLGGAGLAMLALLLSIPLLRRMEGEPLLEDGWRERMLSAIARASAARAPRPAGGYLPAVQPAG</sequence>
<evidence type="ECO:0008006" key="3">
    <source>
        <dbReference type="Google" id="ProtNLM"/>
    </source>
</evidence>
<proteinExistence type="predicted"/>
<evidence type="ECO:0000313" key="2">
    <source>
        <dbReference type="Proteomes" id="UP001207930"/>
    </source>
</evidence>
<dbReference type="Proteomes" id="UP001207930">
    <property type="component" value="Unassembled WGS sequence"/>
</dbReference>
<evidence type="ECO:0000313" key="1">
    <source>
        <dbReference type="EMBL" id="MCW1886126.1"/>
    </source>
</evidence>